<organism evidence="2 3">
    <name type="scientific">Phenylobacterium terrae</name>
    <dbReference type="NCBI Taxonomy" id="2665495"/>
    <lineage>
        <taxon>Bacteria</taxon>
        <taxon>Pseudomonadati</taxon>
        <taxon>Pseudomonadota</taxon>
        <taxon>Alphaproteobacteria</taxon>
        <taxon>Caulobacterales</taxon>
        <taxon>Caulobacteraceae</taxon>
        <taxon>Phenylobacterium</taxon>
    </lineage>
</organism>
<dbReference type="EC" id="2.3.-.-" evidence="2"/>
<dbReference type="Proteomes" id="UP001597237">
    <property type="component" value="Unassembled WGS sequence"/>
</dbReference>
<evidence type="ECO:0000313" key="2">
    <source>
        <dbReference type="EMBL" id="MFD1784096.1"/>
    </source>
</evidence>
<dbReference type="EMBL" id="JBHUEY010000001">
    <property type="protein sequence ID" value="MFD1784096.1"/>
    <property type="molecule type" value="Genomic_DNA"/>
</dbReference>
<keyword evidence="2" id="KW-0012">Acyltransferase</keyword>
<keyword evidence="3" id="KW-1185">Reference proteome</keyword>
<dbReference type="Pfam" id="PF00583">
    <property type="entry name" value="Acetyltransf_1"/>
    <property type="match status" value="1"/>
</dbReference>
<reference evidence="3" key="1">
    <citation type="journal article" date="2019" name="Int. J. Syst. Evol. Microbiol.">
        <title>The Global Catalogue of Microorganisms (GCM) 10K type strain sequencing project: providing services to taxonomists for standard genome sequencing and annotation.</title>
        <authorList>
            <consortium name="The Broad Institute Genomics Platform"/>
            <consortium name="The Broad Institute Genome Sequencing Center for Infectious Disease"/>
            <person name="Wu L."/>
            <person name="Ma J."/>
        </authorList>
    </citation>
    <scope>NUCLEOTIDE SEQUENCE [LARGE SCALE GENOMIC DNA]</scope>
    <source>
        <strain evidence="3">DFY28</strain>
    </source>
</reference>
<keyword evidence="2" id="KW-0808">Transferase</keyword>
<feature type="domain" description="N-acetyltransferase" evidence="1">
    <location>
        <begin position="9"/>
        <end position="154"/>
    </location>
</feature>
<dbReference type="PROSITE" id="PS51186">
    <property type="entry name" value="GNAT"/>
    <property type="match status" value="1"/>
</dbReference>
<protein>
    <submittedName>
        <fullName evidence="2">GNAT family N-acetyltransferase</fullName>
        <ecNumber evidence="2">2.3.-.-</ecNumber>
    </submittedName>
</protein>
<gene>
    <name evidence="2" type="ORF">ACFSC0_11875</name>
</gene>
<proteinExistence type="predicted"/>
<evidence type="ECO:0000259" key="1">
    <source>
        <dbReference type="PROSITE" id="PS51186"/>
    </source>
</evidence>
<dbReference type="InterPro" id="IPR000182">
    <property type="entry name" value="GNAT_dom"/>
</dbReference>
<sequence>MTAQPKPTLAILPECPEDSPAAEALIDRAFGPGRHVKVSERVREFATYVPELSFCAFLEGRLVGVVRQWRVRVGDTPVAFLGPLAVETELRGAGYGITLLEKACEAARRAGYAAVVLVGDEPYYARVGFSAAAGARIELPGPVDRGRVLAKMLDLNAPPLEGPVQPA</sequence>
<dbReference type="RefSeq" id="WP_377283950.1">
    <property type="nucleotide sequence ID" value="NZ_JBHRSI010000009.1"/>
</dbReference>
<dbReference type="SUPFAM" id="SSF55729">
    <property type="entry name" value="Acyl-CoA N-acyltransferases (Nat)"/>
    <property type="match status" value="1"/>
</dbReference>
<comment type="caution">
    <text evidence="2">The sequence shown here is derived from an EMBL/GenBank/DDBJ whole genome shotgun (WGS) entry which is preliminary data.</text>
</comment>
<dbReference type="CDD" id="cd04301">
    <property type="entry name" value="NAT_SF"/>
    <property type="match status" value="1"/>
</dbReference>
<dbReference type="GO" id="GO:0016746">
    <property type="term" value="F:acyltransferase activity"/>
    <property type="evidence" value="ECO:0007669"/>
    <property type="project" value="UniProtKB-KW"/>
</dbReference>
<accession>A0ABW4N234</accession>
<dbReference type="InterPro" id="IPR016181">
    <property type="entry name" value="Acyl_CoA_acyltransferase"/>
</dbReference>
<name>A0ABW4N234_9CAUL</name>
<dbReference type="Gene3D" id="3.40.630.30">
    <property type="match status" value="1"/>
</dbReference>
<evidence type="ECO:0000313" key="3">
    <source>
        <dbReference type="Proteomes" id="UP001597237"/>
    </source>
</evidence>